<proteinExistence type="inferred from homology"/>
<evidence type="ECO:0000313" key="4">
    <source>
        <dbReference type="EMBL" id="QSZ26742.1"/>
    </source>
</evidence>
<dbReference type="InterPro" id="IPR015269">
    <property type="entry name" value="UPF0029_Impact_C"/>
</dbReference>
<dbReference type="Pfam" id="PF01205">
    <property type="entry name" value="Impact_N"/>
    <property type="match status" value="1"/>
</dbReference>
<dbReference type="EMBL" id="CP060096">
    <property type="protein sequence ID" value="QSZ26742.1"/>
    <property type="molecule type" value="Genomic_DNA"/>
</dbReference>
<accession>A0A975GA23</accession>
<organism evidence="4 5">
    <name type="scientific">Aceticella autotrophica</name>
    <dbReference type="NCBI Taxonomy" id="2755338"/>
    <lineage>
        <taxon>Bacteria</taxon>
        <taxon>Bacillati</taxon>
        <taxon>Bacillota</taxon>
        <taxon>Clostridia</taxon>
        <taxon>Thermoanaerobacterales</taxon>
        <taxon>Thermoanaerobacteraceae</taxon>
        <taxon>Aceticella</taxon>
    </lineage>
</organism>
<dbReference type="PANTHER" id="PTHR16301">
    <property type="entry name" value="IMPACT-RELATED"/>
    <property type="match status" value="1"/>
</dbReference>
<sequence>MLSRYKTLYKSGCKEIEIKRSKFIGYARQINSEKDAIKFIEEIRSKHRQATHNVYAYVFGERDEIQRYSDDGEPSGTGGIPVLNVIKMEGLKNTAVVVTRYFGGILLGAGGLARAYGKSAKAAIDDAVIVEKILFRKISIIIEYTLLGIVQNDLIKNEYFIKSIDYTDKVKINVYIEEGKKDYFIEHIKNLTKANLILKEDNNLYLYKKGEKYLE</sequence>
<dbReference type="InterPro" id="IPR020568">
    <property type="entry name" value="Ribosomal_Su5_D2-typ_SF"/>
</dbReference>
<dbReference type="PANTHER" id="PTHR16301:SF20">
    <property type="entry name" value="IMPACT FAMILY MEMBER YIGZ"/>
    <property type="match status" value="1"/>
</dbReference>
<dbReference type="RefSeq" id="WP_284679424.1">
    <property type="nucleotide sequence ID" value="NZ_CP060096.1"/>
</dbReference>
<keyword evidence="5" id="KW-1185">Reference proteome</keyword>
<dbReference type="Pfam" id="PF09186">
    <property type="entry name" value="DUF1949"/>
    <property type="match status" value="1"/>
</dbReference>
<reference evidence="4" key="1">
    <citation type="submission" date="2020-08" db="EMBL/GenBank/DDBJ databases">
        <title>Genomic insights into the carbon and energy metabolism of the first obligate autotrophic acetogenic bacterium Aceticella autotrophica gen. nov., sp. nov.</title>
        <authorList>
            <person name="Toshchakov S.V."/>
            <person name="Elcheninov A.G."/>
            <person name="Kublanov I.V."/>
            <person name="Frolov E.N."/>
            <person name="Lebedinsky A.V."/>
        </authorList>
    </citation>
    <scope>NUCLEOTIDE SEQUENCE</scope>
    <source>
        <strain evidence="4">3443-3Ac</strain>
    </source>
</reference>
<dbReference type="InterPro" id="IPR036956">
    <property type="entry name" value="Impact_N_sf"/>
</dbReference>
<dbReference type="SUPFAM" id="SSF54211">
    <property type="entry name" value="Ribosomal protein S5 domain 2-like"/>
    <property type="match status" value="1"/>
</dbReference>
<dbReference type="KEGG" id="aaut:ACETAC_07530"/>
<dbReference type="Gene3D" id="3.30.230.30">
    <property type="entry name" value="Impact, N-terminal domain"/>
    <property type="match status" value="1"/>
</dbReference>
<dbReference type="Proteomes" id="UP000671913">
    <property type="component" value="Chromosome"/>
</dbReference>
<comment type="similarity">
    <text evidence="1">Belongs to the IMPACT family.</text>
</comment>
<gene>
    <name evidence="4" type="ORF">ACETAC_07530</name>
</gene>
<dbReference type="InterPro" id="IPR035647">
    <property type="entry name" value="EFG_III/V"/>
</dbReference>
<feature type="domain" description="Impact N-terminal" evidence="2">
    <location>
        <begin position="19"/>
        <end position="124"/>
    </location>
</feature>
<evidence type="ECO:0000313" key="5">
    <source>
        <dbReference type="Proteomes" id="UP000671913"/>
    </source>
</evidence>
<dbReference type="PROSITE" id="PS00910">
    <property type="entry name" value="UPF0029"/>
    <property type="match status" value="1"/>
</dbReference>
<dbReference type="InterPro" id="IPR020569">
    <property type="entry name" value="UPF0029_Impact_CS"/>
</dbReference>
<evidence type="ECO:0000259" key="3">
    <source>
        <dbReference type="Pfam" id="PF09186"/>
    </source>
</evidence>
<dbReference type="InterPro" id="IPR001498">
    <property type="entry name" value="Impact_N"/>
</dbReference>
<name>A0A975GA23_9THEO</name>
<dbReference type="InterPro" id="IPR015796">
    <property type="entry name" value="Impact_YigZ-like"/>
</dbReference>
<dbReference type="SUPFAM" id="SSF54980">
    <property type="entry name" value="EF-G C-terminal domain-like"/>
    <property type="match status" value="1"/>
</dbReference>
<dbReference type="GO" id="GO:0006446">
    <property type="term" value="P:regulation of translational initiation"/>
    <property type="evidence" value="ECO:0007669"/>
    <property type="project" value="TreeGrafter"/>
</dbReference>
<evidence type="ECO:0000259" key="2">
    <source>
        <dbReference type="Pfam" id="PF01205"/>
    </source>
</evidence>
<evidence type="ECO:0000256" key="1">
    <source>
        <dbReference type="ARBA" id="ARBA00007665"/>
    </source>
</evidence>
<protein>
    <submittedName>
        <fullName evidence="4">YigZ family protein</fullName>
    </submittedName>
</protein>
<dbReference type="AlphaFoldDB" id="A0A975GA23"/>
<dbReference type="GO" id="GO:0005737">
    <property type="term" value="C:cytoplasm"/>
    <property type="evidence" value="ECO:0007669"/>
    <property type="project" value="TreeGrafter"/>
</dbReference>
<feature type="domain" description="UPF0029" evidence="3">
    <location>
        <begin position="140"/>
        <end position="193"/>
    </location>
</feature>
<dbReference type="InterPro" id="IPR023582">
    <property type="entry name" value="Impact"/>
</dbReference>
<dbReference type="NCBIfam" id="TIGR00257">
    <property type="entry name" value="IMPACT_YIGZ"/>
    <property type="match status" value="1"/>
</dbReference>